<dbReference type="EMBL" id="ACLL01000051">
    <property type="protein sequence ID" value="EEW52997.1"/>
    <property type="molecule type" value="Genomic_DNA"/>
</dbReference>
<dbReference type="HOGENOM" id="CLU_2916620_0_0_9"/>
<organism evidence="1 2">
    <name type="scientific">Limosilactobacillus antri DSM 16041</name>
    <dbReference type="NCBI Taxonomy" id="525309"/>
    <lineage>
        <taxon>Bacteria</taxon>
        <taxon>Bacillati</taxon>
        <taxon>Bacillota</taxon>
        <taxon>Bacilli</taxon>
        <taxon>Lactobacillales</taxon>
        <taxon>Lactobacillaceae</taxon>
        <taxon>Limosilactobacillus</taxon>
    </lineage>
</organism>
<name>C8P8S6_9LACO</name>
<proteinExistence type="predicted"/>
<evidence type="ECO:0000313" key="2">
    <source>
        <dbReference type="Proteomes" id="UP000003675"/>
    </source>
</evidence>
<protein>
    <submittedName>
        <fullName evidence="1">Uncharacterized protein</fullName>
    </submittedName>
</protein>
<dbReference type="Proteomes" id="UP000003675">
    <property type="component" value="Unassembled WGS sequence"/>
</dbReference>
<sequence length="61" mass="6940">MGEKAVEGHGNYSFLFYSNRLNAVIIIPFFPKKTQAGSFISQEELFGLSAFLWYASYIINI</sequence>
<dbReference type="STRING" id="525309.HMPREF0494_1720"/>
<reference evidence="1 2" key="1">
    <citation type="submission" date="2009-09" db="EMBL/GenBank/DDBJ databases">
        <authorList>
            <person name="Qin X."/>
            <person name="Bachman B."/>
            <person name="Battles P."/>
            <person name="Bell A."/>
            <person name="Bess C."/>
            <person name="Bickham C."/>
            <person name="Chaboub L."/>
            <person name="Chen D."/>
            <person name="Coyle M."/>
            <person name="Deiros D.R."/>
            <person name="Dinh H."/>
            <person name="Forbes L."/>
            <person name="Fowler G."/>
            <person name="Francisco L."/>
            <person name="Fu Q."/>
            <person name="Gubbala S."/>
            <person name="Hale W."/>
            <person name="Han Y."/>
            <person name="Hemphill L."/>
            <person name="Highlander S.K."/>
            <person name="Hirani K."/>
            <person name="Hogues M."/>
            <person name="Jackson L."/>
            <person name="Jakkamsetti A."/>
            <person name="Javaid M."/>
            <person name="Jiang H."/>
            <person name="Korchina V."/>
            <person name="Kovar C."/>
            <person name="Lara F."/>
            <person name="Lee S."/>
            <person name="Mata R."/>
            <person name="Mathew T."/>
            <person name="Moen C."/>
            <person name="Morales K."/>
            <person name="Munidasa M."/>
            <person name="Nazareth L."/>
            <person name="Ngo R."/>
            <person name="Nguyen L."/>
            <person name="Okwuonu G."/>
            <person name="Ongeri F."/>
            <person name="Patil S."/>
            <person name="Petrosino J."/>
            <person name="Pham C."/>
            <person name="Pham P."/>
            <person name="Pu L.-L."/>
            <person name="Puazo M."/>
            <person name="Raj R."/>
            <person name="Reid J."/>
            <person name="Rouhana J."/>
            <person name="Saada N."/>
            <person name="Shang Y."/>
            <person name="Simmons D."/>
            <person name="Thornton R."/>
            <person name="Warren J."/>
            <person name="Weissenberger G."/>
            <person name="Zhang J."/>
            <person name="Zhang L."/>
            <person name="Zhou C."/>
            <person name="Zhu D."/>
            <person name="Muzny D."/>
            <person name="Worley K."/>
            <person name="Gibbs R."/>
        </authorList>
    </citation>
    <scope>NUCLEOTIDE SEQUENCE [LARGE SCALE GENOMIC DNA]</scope>
    <source>
        <strain evidence="1 2">DSM 16041</strain>
    </source>
</reference>
<dbReference type="AlphaFoldDB" id="C8P8S6"/>
<accession>C8P8S6</accession>
<gene>
    <name evidence="1" type="ORF">HMPREF0494_1720</name>
</gene>
<evidence type="ECO:0000313" key="1">
    <source>
        <dbReference type="EMBL" id="EEW52997.1"/>
    </source>
</evidence>
<comment type="caution">
    <text evidence="1">The sequence shown here is derived from an EMBL/GenBank/DDBJ whole genome shotgun (WGS) entry which is preliminary data.</text>
</comment>